<evidence type="ECO:0000313" key="2">
    <source>
        <dbReference type="EMBL" id="KAF4737921.1"/>
    </source>
</evidence>
<evidence type="ECO:0000313" key="3">
    <source>
        <dbReference type="Proteomes" id="UP000553632"/>
    </source>
</evidence>
<evidence type="ECO:0000256" key="1">
    <source>
        <dbReference type="SAM" id="MobiDB-lite"/>
    </source>
</evidence>
<feature type="region of interest" description="Disordered" evidence="1">
    <location>
        <begin position="314"/>
        <end position="376"/>
    </location>
</feature>
<proteinExistence type="predicted"/>
<comment type="caution">
    <text evidence="2">The sequence shown here is derived from an EMBL/GenBank/DDBJ whole genome shotgun (WGS) entry which is preliminary data.</text>
</comment>
<sequence>MPDNIEATTTSDTGASPASSSALDQRDSVDVIVERALQGSSMAQKFSDAIKAALKNNGFTTLGLVSSMNAEGCKLITDEATTGSENAVRDTALVLSSLTSMIREAKQELEVLYQAEMSEERIKNRKATLDLSQVIHEAQNSLYTLSIGPNLIGPVAAVKKVVDQPLAYVELNDFLLPSHAYDADVETLTTITGEVVQRRKSDGKKQSILNVGEWNQCFLRYAVALQLSPTGRSNVDLGALMSYMAQVSVLLTCHAMSVVFDAEASYRRSGAMSIAAGTTSMSELFGSEAYVRPRLDMEINIAYNHRYQEARRWQNGKGFGKGKGGKGKGKGTPSAKGKGKGKGRMNSFRSEPYHRNDKEDDASNSNKATGASASAQ</sequence>
<accession>A0A7J6SYT0</accession>
<protein>
    <submittedName>
        <fullName evidence="2">Uncharacterized protein</fullName>
    </submittedName>
</protein>
<organism evidence="2 3">
    <name type="scientific">Perkinsus olseni</name>
    <name type="common">Perkinsus atlanticus</name>
    <dbReference type="NCBI Taxonomy" id="32597"/>
    <lineage>
        <taxon>Eukaryota</taxon>
        <taxon>Sar</taxon>
        <taxon>Alveolata</taxon>
        <taxon>Perkinsozoa</taxon>
        <taxon>Perkinsea</taxon>
        <taxon>Perkinsida</taxon>
        <taxon>Perkinsidae</taxon>
        <taxon>Perkinsus</taxon>
    </lineage>
</organism>
<gene>
    <name evidence="2" type="ORF">FOZ63_002414</name>
</gene>
<feature type="region of interest" description="Disordered" evidence="1">
    <location>
        <begin position="1"/>
        <end position="26"/>
    </location>
</feature>
<feature type="compositionally biased region" description="Polar residues" evidence="1">
    <location>
        <begin position="363"/>
        <end position="376"/>
    </location>
</feature>
<dbReference type="OMA" id="NIAYNHR"/>
<dbReference type="EMBL" id="JABANO010014824">
    <property type="protein sequence ID" value="KAF4737921.1"/>
    <property type="molecule type" value="Genomic_DNA"/>
</dbReference>
<reference evidence="2 3" key="1">
    <citation type="submission" date="2020-04" db="EMBL/GenBank/DDBJ databases">
        <title>Perkinsus olseni comparative genomics.</title>
        <authorList>
            <person name="Bogema D.R."/>
        </authorList>
    </citation>
    <scope>NUCLEOTIDE SEQUENCE [LARGE SCALE GENOMIC DNA]</scope>
    <source>
        <strain evidence="2 3">ATCC PRA-207</strain>
    </source>
</reference>
<feature type="compositionally biased region" description="Polar residues" evidence="1">
    <location>
        <begin position="1"/>
        <end position="23"/>
    </location>
</feature>
<name>A0A7J6SYT0_PEROL</name>
<dbReference type="Proteomes" id="UP000553632">
    <property type="component" value="Unassembled WGS sequence"/>
</dbReference>
<keyword evidence="3" id="KW-1185">Reference proteome</keyword>
<dbReference type="AlphaFoldDB" id="A0A7J6SYT0"/>